<geneLocation type="plasmid" evidence="2">
    <name>Plasmid1 dna</name>
</geneLocation>
<evidence type="ECO:0000313" key="1">
    <source>
        <dbReference type="EMBL" id="BAY87731.1"/>
    </source>
</evidence>
<dbReference type="EMBL" id="AP018228">
    <property type="protein sequence ID" value="BAY87731.1"/>
    <property type="molecule type" value="Genomic_DNA"/>
</dbReference>
<name>A0A1Z4M2U6_9CYAN</name>
<gene>
    <name evidence="1" type="ORF">NIES267_72550</name>
</gene>
<dbReference type="Proteomes" id="UP000218418">
    <property type="component" value="Plasmid plasmid1"/>
</dbReference>
<dbReference type="Pfam" id="PF21826">
    <property type="entry name" value="DUF6887"/>
    <property type="match status" value="1"/>
</dbReference>
<proteinExistence type="predicted"/>
<keyword evidence="1" id="KW-0614">Plasmid</keyword>
<organism evidence="1 2">
    <name type="scientific">Calothrix parasitica NIES-267</name>
    <dbReference type="NCBI Taxonomy" id="1973488"/>
    <lineage>
        <taxon>Bacteria</taxon>
        <taxon>Bacillati</taxon>
        <taxon>Cyanobacteriota</taxon>
        <taxon>Cyanophyceae</taxon>
        <taxon>Nostocales</taxon>
        <taxon>Calotrichaceae</taxon>
        <taxon>Calothrix</taxon>
    </lineage>
</organism>
<keyword evidence="2" id="KW-1185">Reference proteome</keyword>
<protein>
    <submittedName>
        <fullName evidence="1">Uncharacterized protein</fullName>
    </submittedName>
</protein>
<dbReference type="InterPro" id="IPR054053">
    <property type="entry name" value="DUF6887"/>
</dbReference>
<reference evidence="1 2" key="1">
    <citation type="submission" date="2017-06" db="EMBL/GenBank/DDBJ databases">
        <title>Genome sequencing of cyanobaciteial culture collection at National Institute for Environmental Studies (NIES).</title>
        <authorList>
            <person name="Hirose Y."/>
            <person name="Shimura Y."/>
            <person name="Fujisawa T."/>
            <person name="Nakamura Y."/>
            <person name="Kawachi M."/>
        </authorList>
    </citation>
    <scope>NUCLEOTIDE SEQUENCE [LARGE SCALE GENOMIC DNA]</scope>
    <source>
        <strain evidence="1 2">NIES-267</strain>
        <plasmid evidence="2">Plasmid1 dna</plasmid>
    </source>
</reference>
<dbReference type="AlphaFoldDB" id="A0A1Z4M2U6"/>
<sequence>MQDYSVDYDAMSYEELRRYILNNRKDQAAFEFFIDKYNRVWKHQPVSKETLERWRHMDELESSCATGRSVKRN</sequence>
<evidence type="ECO:0000313" key="2">
    <source>
        <dbReference type="Proteomes" id="UP000218418"/>
    </source>
</evidence>
<dbReference type="OrthoDB" id="428065at2"/>
<accession>A0A1Z4M2U6</accession>